<feature type="domain" description="Major facilitator superfamily (MFS) profile" evidence="8">
    <location>
        <begin position="5"/>
        <end position="390"/>
    </location>
</feature>
<feature type="transmembrane region" description="Helical" evidence="7">
    <location>
        <begin position="173"/>
        <end position="192"/>
    </location>
</feature>
<evidence type="ECO:0000259" key="8">
    <source>
        <dbReference type="PROSITE" id="PS50850"/>
    </source>
</evidence>
<feature type="transmembrane region" description="Helical" evidence="7">
    <location>
        <begin position="284"/>
        <end position="304"/>
    </location>
</feature>
<feature type="transmembrane region" description="Helical" evidence="7">
    <location>
        <begin position="73"/>
        <end position="92"/>
    </location>
</feature>
<name>F0QXL6_VULM7</name>
<dbReference type="GO" id="GO:0005886">
    <property type="term" value="C:plasma membrane"/>
    <property type="evidence" value="ECO:0007669"/>
    <property type="project" value="UniProtKB-SubCell"/>
</dbReference>
<dbReference type="KEGG" id="vmo:VMUT_2235"/>
<dbReference type="PANTHER" id="PTHR43045:SF1">
    <property type="entry name" value="SHIKIMATE TRANSPORTER"/>
    <property type="match status" value="1"/>
</dbReference>
<dbReference type="AlphaFoldDB" id="F0QXL6"/>
<evidence type="ECO:0000256" key="4">
    <source>
        <dbReference type="ARBA" id="ARBA00022692"/>
    </source>
</evidence>
<feature type="transmembrane region" description="Helical" evidence="7">
    <location>
        <begin position="341"/>
        <end position="362"/>
    </location>
</feature>
<accession>F0QXL6</accession>
<evidence type="ECO:0000256" key="3">
    <source>
        <dbReference type="ARBA" id="ARBA00022475"/>
    </source>
</evidence>
<comment type="subcellular location">
    <subcellularLocation>
        <location evidence="1">Cell membrane</location>
        <topology evidence="1">Multi-pass membrane protein</topology>
    </subcellularLocation>
</comment>
<keyword evidence="6 7" id="KW-0472">Membrane</keyword>
<proteinExistence type="predicted"/>
<feature type="transmembrane region" description="Helical" evidence="7">
    <location>
        <begin position="138"/>
        <end position="161"/>
    </location>
</feature>
<dbReference type="PANTHER" id="PTHR43045">
    <property type="entry name" value="SHIKIMATE TRANSPORTER"/>
    <property type="match status" value="1"/>
</dbReference>
<dbReference type="SUPFAM" id="SSF103473">
    <property type="entry name" value="MFS general substrate transporter"/>
    <property type="match status" value="1"/>
</dbReference>
<dbReference type="Proteomes" id="UP000007485">
    <property type="component" value="Chromosome"/>
</dbReference>
<dbReference type="HOGENOM" id="CLU_001265_39_5_2"/>
<keyword evidence="4 7" id="KW-0812">Transmembrane</keyword>
<evidence type="ECO:0000256" key="1">
    <source>
        <dbReference type="ARBA" id="ARBA00004651"/>
    </source>
</evidence>
<dbReference type="OrthoDB" id="117970at2157"/>
<feature type="transmembrane region" description="Helical" evidence="7">
    <location>
        <begin position="7"/>
        <end position="27"/>
    </location>
</feature>
<evidence type="ECO:0000256" key="6">
    <source>
        <dbReference type="ARBA" id="ARBA00023136"/>
    </source>
</evidence>
<dbReference type="GO" id="GO:0022857">
    <property type="term" value="F:transmembrane transporter activity"/>
    <property type="evidence" value="ECO:0007669"/>
    <property type="project" value="InterPro"/>
</dbReference>
<gene>
    <name evidence="9" type="ordered locus">VMUT_2235</name>
</gene>
<keyword evidence="3" id="KW-1003">Cell membrane</keyword>
<feature type="transmembrane region" description="Helical" evidence="7">
    <location>
        <begin position="254"/>
        <end position="277"/>
    </location>
</feature>
<keyword evidence="10" id="KW-1185">Reference proteome</keyword>
<dbReference type="EMBL" id="CP002529">
    <property type="protein sequence ID" value="ADY02431.1"/>
    <property type="molecule type" value="Genomic_DNA"/>
</dbReference>
<evidence type="ECO:0000256" key="2">
    <source>
        <dbReference type="ARBA" id="ARBA00022448"/>
    </source>
</evidence>
<sequence>MRARAMFSAYLGWIMDGYDALLVTPIMPLLGELFFPGPFSLLGGLSTLVATLVGRPLGSVAMGYVGDRFGRRIGLLTTVLGYSLSALIIALLPIYATIGALAPLALLTFRFLQGIFLGGEWGPGTAMIMEWSRWRKEVTSAFVQSGYPIGVVIATIVNVLFLTYMGPISFNAYGWRIYMGTGAIVAVLAFIIRSRLIESPLWSKPKANPLTLLFRYSGAWLGLGVLFTGGLLTIYYSTYLIYSDFLKVIGEASIIPSVMLISTIAAVIAVLLAGPLALAINYRWLIIGTLIISLAYAPITLMIYPSFTNLVILAFIENFAMGLVPYVLIDKFDVQYRASGLGVSYNWGLLIGGWAPMIVGFISPMGLGMVIMMAVGVALTITGLLMLSRK</sequence>
<dbReference type="Pfam" id="PF00083">
    <property type="entry name" value="Sugar_tr"/>
    <property type="match status" value="1"/>
</dbReference>
<feature type="transmembrane region" description="Helical" evidence="7">
    <location>
        <begin position="368"/>
        <end position="387"/>
    </location>
</feature>
<dbReference type="eggNOG" id="arCOG02691">
    <property type="taxonomic scope" value="Archaea"/>
</dbReference>
<evidence type="ECO:0000256" key="7">
    <source>
        <dbReference type="SAM" id="Phobius"/>
    </source>
</evidence>
<reference evidence="9 10" key="1">
    <citation type="journal article" date="2011" name="J. Bacteriol.">
        <title>Complete genome sequence of 'Vulcanisaeta moutnovskia' strain 768-28, a novel member of the hyperthermophilic crenarchaeal genus vulcanisaeta.</title>
        <authorList>
            <person name="Gumerov V.M."/>
            <person name="Mardanov A.V."/>
            <person name="Beletsky A.V."/>
            <person name="Prokofeva M.I."/>
            <person name="Bonch-Osmolovskaya E.A."/>
            <person name="Ravin N.V."/>
            <person name="Skryabin K.G."/>
        </authorList>
    </citation>
    <scope>NUCLEOTIDE SEQUENCE [LARGE SCALE GENOMIC DNA]</scope>
    <source>
        <strain evidence="9 10">768-28</strain>
    </source>
</reference>
<keyword evidence="5 7" id="KW-1133">Transmembrane helix</keyword>
<evidence type="ECO:0000256" key="5">
    <source>
        <dbReference type="ARBA" id="ARBA00022989"/>
    </source>
</evidence>
<dbReference type="InterPro" id="IPR005828">
    <property type="entry name" value="MFS_sugar_transport-like"/>
</dbReference>
<dbReference type="Gene3D" id="1.20.1250.20">
    <property type="entry name" value="MFS general substrate transporter like domains"/>
    <property type="match status" value="1"/>
</dbReference>
<evidence type="ECO:0000313" key="10">
    <source>
        <dbReference type="Proteomes" id="UP000007485"/>
    </source>
</evidence>
<feature type="transmembrane region" description="Helical" evidence="7">
    <location>
        <begin position="310"/>
        <end position="329"/>
    </location>
</feature>
<feature type="transmembrane region" description="Helical" evidence="7">
    <location>
        <begin position="213"/>
        <end position="242"/>
    </location>
</feature>
<feature type="transmembrane region" description="Helical" evidence="7">
    <location>
        <begin position="98"/>
        <end position="117"/>
    </location>
</feature>
<keyword evidence="2" id="KW-0813">Transport</keyword>
<dbReference type="InterPro" id="IPR020846">
    <property type="entry name" value="MFS_dom"/>
</dbReference>
<dbReference type="PROSITE" id="PS50850">
    <property type="entry name" value="MFS"/>
    <property type="match status" value="1"/>
</dbReference>
<evidence type="ECO:0000313" key="9">
    <source>
        <dbReference type="EMBL" id="ADY02431.1"/>
    </source>
</evidence>
<protein>
    <submittedName>
        <fullName evidence="9">Proline/betaine transport protein related protein</fullName>
    </submittedName>
</protein>
<dbReference type="STRING" id="985053.VMUT_2235"/>
<dbReference type="InterPro" id="IPR036259">
    <property type="entry name" value="MFS_trans_sf"/>
</dbReference>
<organism evidence="9 10">
    <name type="scientific">Vulcanisaeta moutnovskia (strain 768-28)</name>
    <dbReference type="NCBI Taxonomy" id="985053"/>
    <lineage>
        <taxon>Archaea</taxon>
        <taxon>Thermoproteota</taxon>
        <taxon>Thermoprotei</taxon>
        <taxon>Thermoproteales</taxon>
        <taxon>Thermoproteaceae</taxon>
        <taxon>Vulcanisaeta</taxon>
    </lineage>
</organism>